<dbReference type="PANTHER" id="PTHR34390:SF1">
    <property type="entry name" value="SUCCINATE TRANSPORTER SUBUNIT YJJB-RELATED"/>
    <property type="match status" value="1"/>
</dbReference>
<evidence type="ECO:0000256" key="6">
    <source>
        <dbReference type="ARBA" id="ARBA00023136"/>
    </source>
</evidence>
<feature type="transmembrane region" description="Helical" evidence="8">
    <location>
        <begin position="27"/>
        <end position="45"/>
    </location>
</feature>
<evidence type="ECO:0000256" key="5">
    <source>
        <dbReference type="ARBA" id="ARBA00022989"/>
    </source>
</evidence>
<evidence type="ECO:0000256" key="1">
    <source>
        <dbReference type="ARBA" id="ARBA00004651"/>
    </source>
</evidence>
<dbReference type="GO" id="GO:0015744">
    <property type="term" value="P:succinate transport"/>
    <property type="evidence" value="ECO:0007669"/>
    <property type="project" value="TreeGrafter"/>
</dbReference>
<dbReference type="Proteomes" id="UP000391919">
    <property type="component" value="Unassembled WGS sequence"/>
</dbReference>
<name>A0A5J4JLS2_9BACI</name>
<dbReference type="InterPro" id="IPR050539">
    <property type="entry name" value="ThrE_Dicarb/AminoAcid_Exp"/>
</dbReference>
<feature type="domain" description="Threonine/Serine exporter ThrE" evidence="9">
    <location>
        <begin position="5"/>
        <end position="132"/>
    </location>
</feature>
<dbReference type="EMBL" id="BKZQ01000059">
    <property type="protein sequence ID" value="GER71655.1"/>
    <property type="molecule type" value="Genomic_DNA"/>
</dbReference>
<comment type="caution">
    <text evidence="10">The sequence shown here is derived from an EMBL/GenBank/DDBJ whole genome shotgun (WGS) entry which is preliminary data.</text>
</comment>
<evidence type="ECO:0000259" key="9">
    <source>
        <dbReference type="Pfam" id="PF12821"/>
    </source>
</evidence>
<gene>
    <name evidence="10" type="ORF">BpJC7_29580</name>
</gene>
<dbReference type="PANTHER" id="PTHR34390">
    <property type="entry name" value="UPF0442 PROTEIN YJJB-RELATED"/>
    <property type="match status" value="1"/>
</dbReference>
<proteinExistence type="inferred from homology"/>
<keyword evidence="3" id="KW-0997">Cell inner membrane</keyword>
<evidence type="ECO:0000313" key="11">
    <source>
        <dbReference type="Proteomes" id="UP000391919"/>
    </source>
</evidence>
<protein>
    <submittedName>
        <fullName evidence="10">Membrane protein</fullName>
    </submittedName>
</protein>
<keyword evidence="11" id="KW-1185">Reference proteome</keyword>
<dbReference type="InterPro" id="IPR024528">
    <property type="entry name" value="ThrE_2"/>
</dbReference>
<evidence type="ECO:0000256" key="8">
    <source>
        <dbReference type="SAM" id="Phobius"/>
    </source>
</evidence>
<keyword evidence="6 8" id="KW-0472">Membrane</keyword>
<evidence type="ECO:0000256" key="7">
    <source>
        <dbReference type="ARBA" id="ARBA00034125"/>
    </source>
</evidence>
<sequence>MLFQQLLTSFFASAGFGIIFNAPKKSLVQCGIVGMIGWGIYFLFYMFQLNVVYGTFIAAFFVGVISQVFARLYKTPILIFTVGGIIPLVPGGLAYDAMRHFVQNDYNGAVSLAAKVLLLSVAIAIGLVASEVTNQFIKKMPDRRSKFVK</sequence>
<keyword evidence="2" id="KW-1003">Cell membrane</keyword>
<organism evidence="10 11">
    <name type="scientific">Weizmannia acidilactici</name>
    <dbReference type="NCBI Taxonomy" id="2607726"/>
    <lineage>
        <taxon>Bacteria</taxon>
        <taxon>Bacillati</taxon>
        <taxon>Bacillota</taxon>
        <taxon>Bacilli</taxon>
        <taxon>Bacillales</taxon>
        <taxon>Bacillaceae</taxon>
        <taxon>Heyndrickxia</taxon>
    </lineage>
</organism>
<dbReference type="AlphaFoldDB" id="A0A5J4JLS2"/>
<evidence type="ECO:0000256" key="2">
    <source>
        <dbReference type="ARBA" id="ARBA00022475"/>
    </source>
</evidence>
<feature type="transmembrane region" description="Helical" evidence="8">
    <location>
        <begin position="6"/>
        <end position="22"/>
    </location>
</feature>
<feature type="transmembrane region" description="Helical" evidence="8">
    <location>
        <begin position="77"/>
        <end position="95"/>
    </location>
</feature>
<evidence type="ECO:0000256" key="3">
    <source>
        <dbReference type="ARBA" id="ARBA00022519"/>
    </source>
</evidence>
<keyword evidence="4 8" id="KW-0812">Transmembrane</keyword>
<comment type="subcellular location">
    <subcellularLocation>
        <location evidence="1">Cell membrane</location>
        <topology evidence="1">Multi-pass membrane protein</topology>
    </subcellularLocation>
</comment>
<comment type="similarity">
    <text evidence="7">Belongs to the ThrE exporter (TC 2.A.79) family.</text>
</comment>
<feature type="transmembrane region" description="Helical" evidence="8">
    <location>
        <begin position="51"/>
        <end position="70"/>
    </location>
</feature>
<dbReference type="Pfam" id="PF12821">
    <property type="entry name" value="ThrE_2"/>
    <property type="match status" value="1"/>
</dbReference>
<accession>A0A5J4JLS2</accession>
<keyword evidence="5 8" id="KW-1133">Transmembrane helix</keyword>
<feature type="transmembrane region" description="Helical" evidence="8">
    <location>
        <begin position="115"/>
        <end position="137"/>
    </location>
</feature>
<evidence type="ECO:0000256" key="4">
    <source>
        <dbReference type="ARBA" id="ARBA00022692"/>
    </source>
</evidence>
<dbReference type="GO" id="GO:0005886">
    <property type="term" value="C:plasma membrane"/>
    <property type="evidence" value="ECO:0007669"/>
    <property type="project" value="UniProtKB-SubCell"/>
</dbReference>
<evidence type="ECO:0000313" key="10">
    <source>
        <dbReference type="EMBL" id="GER71655.1"/>
    </source>
</evidence>
<reference evidence="10 11" key="1">
    <citation type="submission" date="2019-09" db="EMBL/GenBank/DDBJ databases">
        <title>Draft genome sequence of Bacillus sp. JC-7.</title>
        <authorList>
            <person name="Tanaka N."/>
            <person name="Shiwa Y."/>
            <person name="Fujita N."/>
            <person name="Tanasupawat S."/>
        </authorList>
    </citation>
    <scope>NUCLEOTIDE SEQUENCE [LARGE SCALE GENOMIC DNA]</scope>
    <source>
        <strain evidence="10 11">JC-7</strain>
    </source>
</reference>